<dbReference type="Gene3D" id="2.102.10.10">
    <property type="entry name" value="Rieske [2Fe-2S] iron-sulphur domain"/>
    <property type="match status" value="1"/>
</dbReference>
<dbReference type="Proteomes" id="UP000539111">
    <property type="component" value="Unassembled WGS sequence"/>
</dbReference>
<dbReference type="GO" id="GO:0046872">
    <property type="term" value="F:metal ion binding"/>
    <property type="evidence" value="ECO:0007669"/>
    <property type="project" value="UniProtKB-KW"/>
</dbReference>
<sequence length="109" mass="11707">MSFQPVCRADEVEPDSAKLVILDGRKIAVVRDSDGTVHAIDDTCTHEEVSLSEGDVDDCTIECWLHGSTFDLKSGQPLTPPATEPVAVFPVRQDGDDLLVDVSVQIGAN</sequence>
<dbReference type="CDD" id="cd03528">
    <property type="entry name" value="Rieske_RO_ferredoxin"/>
    <property type="match status" value="1"/>
</dbReference>
<dbReference type="PANTHER" id="PTHR21496">
    <property type="entry name" value="FERREDOXIN-RELATED"/>
    <property type="match status" value="1"/>
</dbReference>
<evidence type="ECO:0000313" key="6">
    <source>
        <dbReference type="EMBL" id="NYI68516.1"/>
    </source>
</evidence>
<keyword evidence="6" id="KW-0560">Oxidoreductase</keyword>
<dbReference type="GO" id="GO:0016705">
    <property type="term" value="F:oxidoreductase activity, acting on paired donors, with incorporation or reduction of molecular oxygen"/>
    <property type="evidence" value="ECO:0007669"/>
    <property type="project" value="UniProtKB-ARBA"/>
</dbReference>
<keyword evidence="3" id="KW-0408">Iron</keyword>
<organism evidence="6 7">
    <name type="scientific">Spelaeicoccus albus</name>
    <dbReference type="NCBI Taxonomy" id="1280376"/>
    <lineage>
        <taxon>Bacteria</taxon>
        <taxon>Bacillati</taxon>
        <taxon>Actinomycetota</taxon>
        <taxon>Actinomycetes</taxon>
        <taxon>Micrococcales</taxon>
        <taxon>Brevibacteriaceae</taxon>
        <taxon>Spelaeicoccus</taxon>
    </lineage>
</organism>
<dbReference type="InterPro" id="IPR017941">
    <property type="entry name" value="Rieske_2Fe-2S"/>
</dbReference>
<evidence type="ECO:0000256" key="4">
    <source>
        <dbReference type="ARBA" id="ARBA00023014"/>
    </source>
</evidence>
<dbReference type="RefSeq" id="WP_179428856.1">
    <property type="nucleotide sequence ID" value="NZ_JACBZP010000001.1"/>
</dbReference>
<evidence type="ECO:0000256" key="2">
    <source>
        <dbReference type="ARBA" id="ARBA00022723"/>
    </source>
</evidence>
<feature type="domain" description="Rieske" evidence="5">
    <location>
        <begin position="4"/>
        <end position="100"/>
    </location>
</feature>
<dbReference type="PANTHER" id="PTHR21496:SF23">
    <property type="entry name" value="3-PHENYLPROPIONATE_CINNAMIC ACID DIOXYGENASE FERREDOXIN SUBUNIT"/>
    <property type="match status" value="1"/>
</dbReference>
<proteinExistence type="predicted"/>
<evidence type="ECO:0000256" key="1">
    <source>
        <dbReference type="ARBA" id="ARBA00022714"/>
    </source>
</evidence>
<keyword evidence="4" id="KW-0411">Iron-sulfur</keyword>
<keyword evidence="7" id="KW-1185">Reference proteome</keyword>
<dbReference type="Pfam" id="PF00355">
    <property type="entry name" value="Rieske"/>
    <property type="match status" value="1"/>
</dbReference>
<dbReference type="GO" id="GO:0051537">
    <property type="term" value="F:2 iron, 2 sulfur cluster binding"/>
    <property type="evidence" value="ECO:0007669"/>
    <property type="project" value="UniProtKB-KW"/>
</dbReference>
<protein>
    <submittedName>
        <fullName evidence="6">3-phenylpropionate/trans-cinnamate dioxygenase ferredoxin subunit</fullName>
    </submittedName>
</protein>
<gene>
    <name evidence="6" type="ORF">BJY26_002822</name>
</gene>
<name>A0A7Z0D448_9MICO</name>
<dbReference type="GO" id="GO:0004497">
    <property type="term" value="F:monooxygenase activity"/>
    <property type="evidence" value="ECO:0007669"/>
    <property type="project" value="UniProtKB-ARBA"/>
</dbReference>
<dbReference type="PROSITE" id="PS51296">
    <property type="entry name" value="RIESKE"/>
    <property type="match status" value="1"/>
</dbReference>
<reference evidence="6 7" key="1">
    <citation type="submission" date="2020-07" db="EMBL/GenBank/DDBJ databases">
        <title>Sequencing the genomes of 1000 actinobacteria strains.</title>
        <authorList>
            <person name="Klenk H.-P."/>
        </authorList>
    </citation>
    <scope>NUCLEOTIDE SEQUENCE [LARGE SCALE GENOMIC DNA]</scope>
    <source>
        <strain evidence="6 7">DSM 26341</strain>
    </source>
</reference>
<dbReference type="EMBL" id="JACBZP010000001">
    <property type="protein sequence ID" value="NYI68516.1"/>
    <property type="molecule type" value="Genomic_DNA"/>
</dbReference>
<evidence type="ECO:0000313" key="7">
    <source>
        <dbReference type="Proteomes" id="UP000539111"/>
    </source>
</evidence>
<dbReference type="AlphaFoldDB" id="A0A7Z0D448"/>
<comment type="caution">
    <text evidence="6">The sequence shown here is derived from an EMBL/GenBank/DDBJ whole genome shotgun (WGS) entry which is preliminary data.</text>
</comment>
<evidence type="ECO:0000259" key="5">
    <source>
        <dbReference type="PROSITE" id="PS51296"/>
    </source>
</evidence>
<keyword evidence="6" id="KW-0223">Dioxygenase</keyword>
<dbReference type="SUPFAM" id="SSF50022">
    <property type="entry name" value="ISP domain"/>
    <property type="match status" value="1"/>
</dbReference>
<keyword evidence="1" id="KW-0001">2Fe-2S</keyword>
<dbReference type="InterPro" id="IPR036922">
    <property type="entry name" value="Rieske_2Fe-2S_sf"/>
</dbReference>
<accession>A0A7Z0D448</accession>
<dbReference type="GO" id="GO:0051213">
    <property type="term" value="F:dioxygenase activity"/>
    <property type="evidence" value="ECO:0007669"/>
    <property type="project" value="UniProtKB-KW"/>
</dbReference>
<evidence type="ECO:0000256" key="3">
    <source>
        <dbReference type="ARBA" id="ARBA00023004"/>
    </source>
</evidence>
<keyword evidence="2" id="KW-0479">Metal-binding</keyword>